<dbReference type="InterPro" id="IPR028098">
    <property type="entry name" value="Glyco_trans_4-like_N"/>
</dbReference>
<dbReference type="RefSeq" id="WP_093883689.1">
    <property type="nucleotide sequence ID" value="NZ_FOBS01000015.1"/>
</dbReference>
<dbReference type="Gene3D" id="3.40.50.2000">
    <property type="entry name" value="Glycogen Phosphorylase B"/>
    <property type="match status" value="2"/>
</dbReference>
<dbReference type="Pfam" id="PF00534">
    <property type="entry name" value="Glycos_transf_1"/>
    <property type="match status" value="1"/>
</dbReference>
<keyword evidence="4" id="KW-1185">Reference proteome</keyword>
<keyword evidence="3" id="KW-0808">Transferase</keyword>
<protein>
    <submittedName>
        <fullName evidence="3">Colanic acid biosynthesis glycosyl transferase WcaI</fullName>
    </submittedName>
</protein>
<proteinExistence type="predicted"/>
<dbReference type="GO" id="GO:0016758">
    <property type="term" value="F:hexosyltransferase activity"/>
    <property type="evidence" value="ECO:0007669"/>
    <property type="project" value="TreeGrafter"/>
</dbReference>
<dbReference type="InterPro" id="IPR001296">
    <property type="entry name" value="Glyco_trans_1"/>
</dbReference>
<dbReference type="Proteomes" id="UP000198744">
    <property type="component" value="Unassembled WGS sequence"/>
</dbReference>
<evidence type="ECO:0000259" key="2">
    <source>
        <dbReference type="Pfam" id="PF13579"/>
    </source>
</evidence>
<feature type="domain" description="Glycosyltransferase subfamily 4-like N-terminal" evidence="2">
    <location>
        <begin position="21"/>
        <end position="199"/>
    </location>
</feature>
<sequence length="409" mass="45456">MRILLIGTMYEPDLGPAAPLFTMLCKGLVRLGHQVTVITAVPHYPTGQVQKEFRSKWVWSSVEDGVNVVRVKLPSVNRAKLVQRFFQFLCFQVGTALSGLNLKYDVVLAANSFLTVLLPFALLGVLKHKPIVYSVQDLYPDVGIKLGVFKKKFVINAVARLERYCLLHSAIIQIISDSFRPGLRALGVSDEKMALVYNWVDTDLIRPASRVNAFAQENNLVDRFIVLYAGNIGLSQNLEQVLAAAEQLAHHDKFLFLFIGDGVGRKPLMAESKKRQLTNVKFMPFQPRERLSEVLACADISLVTLRQGLATNSVPSKTLSILASGRPIVVSVDEGSDLWNLVKEADVGLCVRPDSSIDLVQAILRLEQDKCLRESLGQNGRMWAETHHSPQVAAKKFEDLLLKAIASKQ</sequence>
<evidence type="ECO:0000313" key="3">
    <source>
        <dbReference type="EMBL" id="SEM42708.1"/>
    </source>
</evidence>
<evidence type="ECO:0000313" key="4">
    <source>
        <dbReference type="Proteomes" id="UP000198744"/>
    </source>
</evidence>
<dbReference type="STRING" id="43775.SAMN04489760_11510"/>
<dbReference type="CDD" id="cd03794">
    <property type="entry name" value="GT4_WbuB-like"/>
    <property type="match status" value="1"/>
</dbReference>
<accession>A0A1H7YBK6</accession>
<organism evidence="3 4">
    <name type="scientific">Syntrophus gentianae</name>
    <dbReference type="NCBI Taxonomy" id="43775"/>
    <lineage>
        <taxon>Bacteria</taxon>
        <taxon>Pseudomonadati</taxon>
        <taxon>Thermodesulfobacteriota</taxon>
        <taxon>Syntrophia</taxon>
        <taxon>Syntrophales</taxon>
        <taxon>Syntrophaceae</taxon>
        <taxon>Syntrophus</taxon>
    </lineage>
</organism>
<evidence type="ECO:0000259" key="1">
    <source>
        <dbReference type="Pfam" id="PF00534"/>
    </source>
</evidence>
<dbReference type="Pfam" id="PF13579">
    <property type="entry name" value="Glyco_trans_4_4"/>
    <property type="match status" value="1"/>
</dbReference>
<dbReference type="AlphaFoldDB" id="A0A1H7YBK6"/>
<dbReference type="SUPFAM" id="SSF53756">
    <property type="entry name" value="UDP-Glycosyltransferase/glycogen phosphorylase"/>
    <property type="match status" value="1"/>
</dbReference>
<dbReference type="PANTHER" id="PTHR45947">
    <property type="entry name" value="SULFOQUINOVOSYL TRANSFERASE SQD2"/>
    <property type="match status" value="1"/>
</dbReference>
<feature type="domain" description="Glycosyl transferase family 1" evidence="1">
    <location>
        <begin position="215"/>
        <end position="382"/>
    </location>
</feature>
<gene>
    <name evidence="3" type="ORF">SAMN04489760_11510</name>
</gene>
<dbReference type="OrthoDB" id="7366221at2"/>
<dbReference type="EMBL" id="FOBS01000015">
    <property type="protein sequence ID" value="SEM42708.1"/>
    <property type="molecule type" value="Genomic_DNA"/>
</dbReference>
<name>A0A1H7YBK6_9BACT</name>
<dbReference type="PANTHER" id="PTHR45947:SF3">
    <property type="entry name" value="SULFOQUINOVOSYL TRANSFERASE SQD2"/>
    <property type="match status" value="1"/>
</dbReference>
<reference evidence="3 4" key="1">
    <citation type="submission" date="2016-10" db="EMBL/GenBank/DDBJ databases">
        <authorList>
            <person name="de Groot N.N."/>
        </authorList>
    </citation>
    <scope>NUCLEOTIDE SEQUENCE [LARGE SCALE GENOMIC DNA]</scope>
    <source>
        <strain evidence="3 4">DSM 8423</strain>
    </source>
</reference>
<dbReference type="InterPro" id="IPR050194">
    <property type="entry name" value="Glycosyltransferase_grp1"/>
</dbReference>